<reference evidence="2" key="1">
    <citation type="journal article" date="2020" name="Stud. Mycol.">
        <title>101 Dothideomycetes genomes: a test case for predicting lifestyles and emergence of pathogens.</title>
        <authorList>
            <person name="Haridas S."/>
            <person name="Albert R."/>
            <person name="Binder M."/>
            <person name="Bloem J."/>
            <person name="Labutti K."/>
            <person name="Salamov A."/>
            <person name="Andreopoulos B."/>
            <person name="Baker S."/>
            <person name="Barry K."/>
            <person name="Bills G."/>
            <person name="Bluhm B."/>
            <person name="Cannon C."/>
            <person name="Castanera R."/>
            <person name="Culley D."/>
            <person name="Daum C."/>
            <person name="Ezra D."/>
            <person name="Gonzalez J."/>
            <person name="Henrissat B."/>
            <person name="Kuo A."/>
            <person name="Liang C."/>
            <person name="Lipzen A."/>
            <person name="Lutzoni F."/>
            <person name="Magnuson J."/>
            <person name="Mondo S."/>
            <person name="Nolan M."/>
            <person name="Ohm R."/>
            <person name="Pangilinan J."/>
            <person name="Park H.-J."/>
            <person name="Ramirez L."/>
            <person name="Alfaro M."/>
            <person name="Sun H."/>
            <person name="Tritt A."/>
            <person name="Yoshinaga Y."/>
            <person name="Zwiers L.-H."/>
            <person name="Turgeon B."/>
            <person name="Goodwin S."/>
            <person name="Spatafora J."/>
            <person name="Crous P."/>
            <person name="Grigoriev I."/>
        </authorList>
    </citation>
    <scope>NUCLEOTIDE SEQUENCE</scope>
    <source>
        <strain evidence="2">CBS 119687</strain>
    </source>
</reference>
<feature type="compositionally biased region" description="Basic and acidic residues" evidence="1">
    <location>
        <begin position="433"/>
        <end position="444"/>
    </location>
</feature>
<feature type="region of interest" description="Disordered" evidence="1">
    <location>
        <begin position="692"/>
        <end position="714"/>
    </location>
</feature>
<feature type="region of interest" description="Disordered" evidence="1">
    <location>
        <begin position="224"/>
        <end position="278"/>
    </location>
</feature>
<feature type="compositionally biased region" description="Polar residues" evidence="1">
    <location>
        <begin position="375"/>
        <end position="396"/>
    </location>
</feature>
<dbReference type="GeneID" id="54409421"/>
<dbReference type="AlphaFoldDB" id="A0A6A6A325"/>
<sequence>MLPTAGLYLPQTLHRHNDAPAARRAETKGASLMYFQPQSRQPDEAGSKAANQTPVVLARTIATDPEVFSSLGTAFSFAEFVSSLDQTSNETEALSHLIQHIRRDDAEASRLYTSPAVSRFLNIYPDHKAEIVTIRLDLRRTLNDIGAYVEAVRVIDDDGGPLGQRQRFEWVANHQETLQDRQQALSASHQQLVHAIRIMTTVEQCDWIGQDPILKAPVRPWIMDKRRDNPGSPYSRRPAHRTMSASNITFSDTQEGSMNGSTISLPVELPGSAPDDLSNVDGRVSFTLNGSGAPNKDEMTRCLSVHELDSRHMALDRDHDASELATSPSQRHSSLEPLVEEQDNHASDQCFGAAITQKQVRQEQKAKLIDVRRSSYPNQSHTTASSNPRSRTSLDTSDVLPTVIEKTIERNDSAISTKATVVVPVRPKRYRPRSSETRRTRKSDGSLSPELPYFQSQSSLIDDLAAYMSPSETSEVETCYSPTSSASALSSPRFPLSFDDVPSETLTSNLGLAISMSMMSLDDPRRTLSLNSNPSRVTRKPLPSAEVDLSRSISAPAGSSKTTLLRSFDMAGKTAAFSESGEGGTSFTPFDGVSRFSPSLTAPLVTVPEIRGLSPTVYNMAPRDDELWFLQHTLCKQDYVDQTEISTNLPAHHDNPIDQGKTLMNSTTEKARSPDQAPHDTNVSINKELTDEHLSTQNPPTSPTPTSLGAPPELSISRPEVTLISPIESVNDIFSPPQSALLTAQAKRRAAHTRRMQRSFGGG</sequence>
<gene>
    <name evidence="2" type="ORF">P153DRAFT_370223</name>
</gene>
<evidence type="ECO:0000313" key="3">
    <source>
        <dbReference type="Proteomes" id="UP000799771"/>
    </source>
</evidence>
<name>A0A6A6A325_9PLEO</name>
<protein>
    <submittedName>
        <fullName evidence="2">Uncharacterized protein</fullName>
    </submittedName>
</protein>
<dbReference type="OrthoDB" id="3798150at2759"/>
<proteinExistence type="predicted"/>
<feature type="region of interest" description="Disordered" evidence="1">
    <location>
        <begin position="369"/>
        <end position="397"/>
    </location>
</feature>
<evidence type="ECO:0000256" key="1">
    <source>
        <dbReference type="SAM" id="MobiDB-lite"/>
    </source>
</evidence>
<keyword evidence="3" id="KW-1185">Reference proteome</keyword>
<dbReference type="EMBL" id="ML977516">
    <property type="protein sequence ID" value="KAF2125575.1"/>
    <property type="molecule type" value="Genomic_DNA"/>
</dbReference>
<accession>A0A6A6A325</accession>
<feature type="region of interest" description="Disordered" evidence="1">
    <location>
        <begin position="319"/>
        <end position="344"/>
    </location>
</feature>
<organism evidence="2 3">
    <name type="scientific">Dothidotthia symphoricarpi CBS 119687</name>
    <dbReference type="NCBI Taxonomy" id="1392245"/>
    <lineage>
        <taxon>Eukaryota</taxon>
        <taxon>Fungi</taxon>
        <taxon>Dikarya</taxon>
        <taxon>Ascomycota</taxon>
        <taxon>Pezizomycotina</taxon>
        <taxon>Dothideomycetes</taxon>
        <taxon>Pleosporomycetidae</taxon>
        <taxon>Pleosporales</taxon>
        <taxon>Dothidotthiaceae</taxon>
        <taxon>Dothidotthia</taxon>
    </lineage>
</organism>
<dbReference type="Proteomes" id="UP000799771">
    <property type="component" value="Unassembled WGS sequence"/>
</dbReference>
<dbReference type="RefSeq" id="XP_033519967.1">
    <property type="nucleotide sequence ID" value="XM_033668989.1"/>
</dbReference>
<feature type="region of interest" description="Disordered" evidence="1">
    <location>
        <begin position="426"/>
        <end position="452"/>
    </location>
</feature>
<feature type="compositionally biased region" description="Low complexity" evidence="1">
    <location>
        <begin position="695"/>
        <end position="712"/>
    </location>
</feature>
<evidence type="ECO:0000313" key="2">
    <source>
        <dbReference type="EMBL" id="KAF2125575.1"/>
    </source>
</evidence>
<feature type="compositionally biased region" description="Basic residues" evidence="1">
    <location>
        <begin position="746"/>
        <end position="757"/>
    </location>
</feature>
<feature type="region of interest" description="Disordered" evidence="1">
    <location>
        <begin position="744"/>
        <end position="763"/>
    </location>
</feature>
<feature type="compositionally biased region" description="Polar residues" evidence="1">
    <location>
        <begin position="243"/>
        <end position="264"/>
    </location>
</feature>